<accession>A7I8S1</accession>
<dbReference type="AlphaFoldDB" id="A7I8S1"/>
<dbReference type="KEGG" id="mbn:Mboo_1615"/>
<feature type="region of interest" description="Disordered" evidence="1">
    <location>
        <begin position="156"/>
        <end position="176"/>
    </location>
</feature>
<sequence>MTRLTLPFICECLLLCIPLNIYVIGNNLAEGVQWALFRYQQSSLGNTLILIHKDIHYVIGGVLRGASALSTGIWVTGAVLLVAALVVLAIAAVRDKPGLVRPAGILTIACGTLFLFAELVEYGPTLANDHGSSVPVGIPVIIVVGLWLACGNFTTPEENSGEPDECAGPESDGTKG</sequence>
<dbReference type="GeneID" id="5412184"/>
<dbReference type="GO" id="GO:0016020">
    <property type="term" value="C:membrane"/>
    <property type="evidence" value="ECO:0007669"/>
    <property type="project" value="InterPro"/>
</dbReference>
<evidence type="ECO:0000313" key="4">
    <source>
        <dbReference type="Proteomes" id="UP000002408"/>
    </source>
</evidence>
<gene>
    <name evidence="3" type="ordered locus">Mboo_1615</name>
</gene>
<keyword evidence="2" id="KW-1133">Transmembrane helix</keyword>
<dbReference type="STRING" id="456442.Mboo_1615"/>
<organism evidence="3 4">
    <name type="scientific">Methanoregula boonei (strain DSM 21154 / JCM 14090 / 6A8)</name>
    <dbReference type="NCBI Taxonomy" id="456442"/>
    <lineage>
        <taxon>Archaea</taxon>
        <taxon>Methanobacteriati</taxon>
        <taxon>Methanobacteriota</taxon>
        <taxon>Stenosarchaea group</taxon>
        <taxon>Methanomicrobia</taxon>
        <taxon>Methanomicrobiales</taxon>
        <taxon>Methanoregulaceae</taxon>
        <taxon>Methanoregula</taxon>
    </lineage>
</organism>
<protein>
    <submittedName>
        <fullName evidence="3">Uncharacterized protein</fullName>
    </submittedName>
</protein>
<dbReference type="OrthoDB" id="112441at2157"/>
<keyword evidence="4" id="KW-1185">Reference proteome</keyword>
<feature type="transmembrane region" description="Helical" evidence="2">
    <location>
        <begin position="132"/>
        <end position="150"/>
    </location>
</feature>
<evidence type="ECO:0000256" key="1">
    <source>
        <dbReference type="SAM" id="MobiDB-lite"/>
    </source>
</evidence>
<name>A7I8S1_METB6</name>
<keyword evidence="2" id="KW-0472">Membrane</keyword>
<feature type="transmembrane region" description="Helical" evidence="2">
    <location>
        <begin position="73"/>
        <end position="92"/>
    </location>
</feature>
<keyword evidence="2" id="KW-0812">Transmembrane</keyword>
<feature type="transmembrane region" description="Helical" evidence="2">
    <location>
        <begin position="99"/>
        <end position="120"/>
    </location>
</feature>
<dbReference type="GO" id="GO:0009055">
    <property type="term" value="F:electron transfer activity"/>
    <property type="evidence" value="ECO:0007669"/>
    <property type="project" value="InterPro"/>
</dbReference>
<reference evidence="4" key="1">
    <citation type="journal article" date="2015" name="Microbiology">
        <title>Genome of Methanoregula boonei 6A8 reveals adaptations to oligotrophic peatland environments.</title>
        <authorList>
            <person name="Braeuer S."/>
            <person name="Cadillo-Quiroz H."/>
            <person name="Kyrpides N."/>
            <person name="Woyke T."/>
            <person name="Goodwin L."/>
            <person name="Detter C."/>
            <person name="Podell S."/>
            <person name="Yavitt J.B."/>
            <person name="Zinder S.H."/>
        </authorList>
    </citation>
    <scope>NUCLEOTIDE SEQUENCE [LARGE SCALE GENOMIC DNA]</scope>
    <source>
        <strain evidence="4">DSM 21154 / JCM 14090 / 6A8</strain>
    </source>
</reference>
<evidence type="ECO:0000313" key="3">
    <source>
        <dbReference type="EMBL" id="ABS56132.1"/>
    </source>
</evidence>
<dbReference type="eggNOG" id="arCOG08234">
    <property type="taxonomic scope" value="Archaea"/>
</dbReference>
<dbReference type="HOGENOM" id="CLU_1536658_0_0_2"/>
<dbReference type="EMBL" id="CP000780">
    <property type="protein sequence ID" value="ABS56132.1"/>
    <property type="molecule type" value="Genomic_DNA"/>
</dbReference>
<dbReference type="Proteomes" id="UP000002408">
    <property type="component" value="Chromosome"/>
</dbReference>
<evidence type="ECO:0000256" key="2">
    <source>
        <dbReference type="SAM" id="Phobius"/>
    </source>
</evidence>
<proteinExistence type="predicted"/>
<dbReference type="SUPFAM" id="SSF81452">
    <property type="entry name" value="Cytochrome c oxidase subunit III-like"/>
    <property type="match status" value="1"/>
</dbReference>
<dbReference type="InterPro" id="IPR035973">
    <property type="entry name" value="Cyt_c_oxidase_su3-like_sf"/>
</dbReference>
<dbReference type="RefSeq" id="WP_012107178.1">
    <property type="nucleotide sequence ID" value="NC_009712.1"/>
</dbReference>